<dbReference type="Gene3D" id="3.40.50.720">
    <property type="entry name" value="NAD(P)-binding Rossmann-like Domain"/>
    <property type="match status" value="1"/>
</dbReference>
<name>A0A6B3W1D8_9BACI</name>
<evidence type="ECO:0000313" key="6">
    <source>
        <dbReference type="EMBL" id="NEY83042.1"/>
    </source>
</evidence>
<dbReference type="SUPFAM" id="SSF51735">
    <property type="entry name" value="NAD(P)-binding Rossmann-fold domains"/>
    <property type="match status" value="1"/>
</dbReference>
<evidence type="ECO:0000256" key="2">
    <source>
        <dbReference type="ARBA" id="ARBA00023002"/>
    </source>
</evidence>
<dbReference type="Proteomes" id="UP000472971">
    <property type="component" value="Unassembled WGS sequence"/>
</dbReference>
<evidence type="ECO:0000313" key="5">
    <source>
        <dbReference type="EMBL" id="MBA4538682.1"/>
    </source>
</evidence>
<keyword evidence="4" id="KW-0175">Coiled coil</keyword>
<dbReference type="EMBL" id="JAAIWN010000065">
    <property type="protein sequence ID" value="NEY83042.1"/>
    <property type="molecule type" value="Genomic_DNA"/>
</dbReference>
<dbReference type="FunFam" id="3.40.50.720:FF:000084">
    <property type="entry name" value="Short-chain dehydrogenase reductase"/>
    <property type="match status" value="1"/>
</dbReference>
<dbReference type="RefSeq" id="WP_163243443.1">
    <property type="nucleotide sequence ID" value="NZ_CP082780.1"/>
</dbReference>
<dbReference type="PRINTS" id="PR00080">
    <property type="entry name" value="SDRFAMILY"/>
</dbReference>
<organism evidence="6 7">
    <name type="scientific">Bacillus aquiflavi</name>
    <dbReference type="NCBI Taxonomy" id="2672567"/>
    <lineage>
        <taxon>Bacteria</taxon>
        <taxon>Bacillati</taxon>
        <taxon>Bacillota</taxon>
        <taxon>Bacilli</taxon>
        <taxon>Bacillales</taxon>
        <taxon>Bacillaceae</taxon>
        <taxon>Bacillus</taxon>
    </lineage>
</organism>
<accession>A0A6B3W1D8</accession>
<dbReference type="PROSITE" id="PS00061">
    <property type="entry name" value="ADH_SHORT"/>
    <property type="match status" value="1"/>
</dbReference>
<dbReference type="InterPro" id="IPR036291">
    <property type="entry name" value="NAD(P)-bd_dom_sf"/>
</dbReference>
<sequence>MIKNKVVMITGASRGLGKELAFSFAKKGARLALCARNKERLEKVKKELENNGAEVIAVVADTSNANDVDRFVSLTESSFGKVDVLINNASIFGPGPTLLADYPADDFAEVIQVNVLNPFLMTKRVLSGMLARNAGSIVNVTSEAGHTGFAEWGSYGISKFAVEGLTQTWADELSETKVRINMVDPGEMNTDMHQIAVPDCDYELADPIDVVDVFLYLASEKSAHINGQRFKAQELVRKEANYDDCDTSFSNS</sequence>
<dbReference type="Pfam" id="PF00106">
    <property type="entry name" value="adh_short"/>
    <property type="match status" value="1"/>
</dbReference>
<dbReference type="GO" id="GO:0008206">
    <property type="term" value="P:bile acid metabolic process"/>
    <property type="evidence" value="ECO:0007669"/>
    <property type="project" value="UniProtKB-ARBA"/>
</dbReference>
<protein>
    <submittedName>
        <fullName evidence="6">SDR family oxidoreductase</fullName>
    </submittedName>
</protein>
<keyword evidence="2" id="KW-0560">Oxidoreductase</keyword>
<comment type="caution">
    <text evidence="6">The sequence shown here is derived from an EMBL/GenBank/DDBJ whole genome shotgun (WGS) entry which is preliminary data.</text>
</comment>
<dbReference type="CDD" id="cd05233">
    <property type="entry name" value="SDR_c"/>
    <property type="match status" value="1"/>
</dbReference>
<dbReference type="EMBL" id="JACEIO010000063">
    <property type="protein sequence ID" value="MBA4538682.1"/>
    <property type="molecule type" value="Genomic_DNA"/>
</dbReference>
<reference evidence="6 7" key="1">
    <citation type="submission" date="2020-02" db="EMBL/GenBank/DDBJ databases">
        <title>Bacillus aquiflavi sp. nov., isolated from yellow water of strong flavor Chinese baijiu in Yibin region of China.</title>
        <authorList>
            <person name="Xie J."/>
        </authorList>
    </citation>
    <scope>NUCLEOTIDE SEQUENCE [LARGE SCALE GENOMIC DNA]</scope>
    <source>
        <strain evidence="6 7">3H-10</strain>
    </source>
</reference>
<keyword evidence="7" id="KW-1185">Reference proteome</keyword>
<proteinExistence type="inferred from homology"/>
<dbReference type="PANTHER" id="PTHR42901:SF1">
    <property type="entry name" value="ALCOHOL DEHYDROGENASE"/>
    <property type="match status" value="1"/>
</dbReference>
<evidence type="ECO:0000313" key="8">
    <source>
        <dbReference type="Proteomes" id="UP000570010"/>
    </source>
</evidence>
<evidence type="ECO:0000313" key="7">
    <source>
        <dbReference type="Proteomes" id="UP000472971"/>
    </source>
</evidence>
<dbReference type="GO" id="GO:0016491">
    <property type="term" value="F:oxidoreductase activity"/>
    <property type="evidence" value="ECO:0007669"/>
    <property type="project" value="UniProtKB-KW"/>
</dbReference>
<dbReference type="InterPro" id="IPR020904">
    <property type="entry name" value="Sc_DH/Rdtase_CS"/>
</dbReference>
<dbReference type="PRINTS" id="PR00081">
    <property type="entry name" value="GDHRDH"/>
</dbReference>
<gene>
    <name evidence="6" type="ORF">G4D64_16450</name>
    <name evidence="5" type="ORF">H1Z61_16510</name>
</gene>
<evidence type="ECO:0000256" key="3">
    <source>
        <dbReference type="RuleBase" id="RU000363"/>
    </source>
</evidence>
<dbReference type="AlphaFoldDB" id="A0A6B3W1D8"/>
<comment type="similarity">
    <text evidence="1 3">Belongs to the short-chain dehydrogenases/reductases (SDR) family.</text>
</comment>
<evidence type="ECO:0000256" key="1">
    <source>
        <dbReference type="ARBA" id="ARBA00006484"/>
    </source>
</evidence>
<dbReference type="InterPro" id="IPR002347">
    <property type="entry name" value="SDR_fam"/>
</dbReference>
<evidence type="ECO:0000256" key="4">
    <source>
        <dbReference type="SAM" id="Coils"/>
    </source>
</evidence>
<dbReference type="Proteomes" id="UP000570010">
    <property type="component" value="Unassembled WGS sequence"/>
</dbReference>
<dbReference type="PANTHER" id="PTHR42901">
    <property type="entry name" value="ALCOHOL DEHYDROGENASE"/>
    <property type="match status" value="1"/>
</dbReference>
<reference evidence="5 8" key="2">
    <citation type="submission" date="2020-07" db="EMBL/GenBank/DDBJ databases">
        <authorList>
            <person name="Feng H."/>
        </authorList>
    </citation>
    <scope>NUCLEOTIDE SEQUENCE [LARGE SCALE GENOMIC DNA]</scope>
    <source>
        <strain evidence="8">s-12</strain>
        <strain evidence="5">S-12</strain>
    </source>
</reference>
<feature type="coiled-coil region" evidence="4">
    <location>
        <begin position="31"/>
        <end position="58"/>
    </location>
</feature>